<gene>
    <name evidence="1" type="ORF">WMSIL1_LOCUS15089</name>
</gene>
<dbReference type="Proteomes" id="UP000321570">
    <property type="component" value="Unassembled WGS sequence"/>
</dbReference>
<accession>A0A564ZE67</accession>
<dbReference type="EMBL" id="CABIJS010000719">
    <property type="protein sequence ID" value="VUZ57797.1"/>
    <property type="molecule type" value="Genomic_DNA"/>
</dbReference>
<evidence type="ECO:0000313" key="1">
    <source>
        <dbReference type="EMBL" id="VUZ57797.1"/>
    </source>
</evidence>
<organism evidence="1 2">
    <name type="scientific">Hymenolepis diminuta</name>
    <name type="common">Rat tapeworm</name>
    <dbReference type="NCBI Taxonomy" id="6216"/>
    <lineage>
        <taxon>Eukaryota</taxon>
        <taxon>Metazoa</taxon>
        <taxon>Spiralia</taxon>
        <taxon>Lophotrochozoa</taxon>
        <taxon>Platyhelminthes</taxon>
        <taxon>Cestoda</taxon>
        <taxon>Eucestoda</taxon>
        <taxon>Cyclophyllidea</taxon>
        <taxon>Hymenolepididae</taxon>
        <taxon>Hymenolepis</taxon>
    </lineage>
</organism>
<protein>
    <submittedName>
        <fullName evidence="1">Uncharacterized protein</fullName>
    </submittedName>
</protein>
<sequence>MKREVKSIWDSPSLYTVRARAVLKGNLDAAHYQRIYPRTVCQFLCLQRRNEIFTFASPFKTEITCH</sequence>
<reference evidence="1 2" key="1">
    <citation type="submission" date="2019-07" db="EMBL/GenBank/DDBJ databases">
        <authorList>
            <person name="Jastrzebski P J."/>
            <person name="Paukszto L."/>
            <person name="Jastrzebski P J."/>
        </authorList>
    </citation>
    <scope>NUCLEOTIDE SEQUENCE [LARGE SCALE GENOMIC DNA]</scope>
    <source>
        <strain evidence="1 2">WMS-il1</strain>
    </source>
</reference>
<name>A0A564ZE67_HYMDI</name>
<evidence type="ECO:0000313" key="2">
    <source>
        <dbReference type="Proteomes" id="UP000321570"/>
    </source>
</evidence>
<keyword evidence="2" id="KW-1185">Reference proteome</keyword>
<proteinExistence type="predicted"/>
<dbReference type="AlphaFoldDB" id="A0A564ZE67"/>
<feature type="non-terminal residue" evidence="1">
    <location>
        <position position="66"/>
    </location>
</feature>